<name>A0AAU8HZD1_9CAUD</name>
<sequence>MGFRFRKRIKIIPGVYINLGKKGINSTSVKAGWFTSNINSKGVKHTVGAHGTGLSYETKRSRHTGKGLVLTFIACVVIYFIFR</sequence>
<feature type="domain" description="DUF4236" evidence="2">
    <location>
        <begin position="3"/>
        <end position="56"/>
    </location>
</feature>
<keyword evidence="1" id="KW-0472">Membrane</keyword>
<dbReference type="InterPro" id="IPR025330">
    <property type="entry name" value="DUF4236"/>
</dbReference>
<organism evidence="3">
    <name type="scientific">Klebsiella phage FKP3</name>
    <dbReference type="NCBI Taxonomy" id="3231233"/>
    <lineage>
        <taxon>Viruses</taxon>
        <taxon>Duplodnaviria</taxon>
        <taxon>Heunggongvirae</taxon>
        <taxon>Uroviricota</taxon>
        <taxon>Caudoviricetes</taxon>
        <taxon>Stephanstirmvirinae</taxon>
        <taxon>Justusliebigvirus</taxon>
    </lineage>
</organism>
<accession>A0AAU8HZD1</accession>
<feature type="transmembrane region" description="Helical" evidence="1">
    <location>
        <begin position="64"/>
        <end position="82"/>
    </location>
</feature>
<dbReference type="EMBL" id="PP895363">
    <property type="protein sequence ID" value="XCI77997.1"/>
    <property type="molecule type" value="Genomic_DNA"/>
</dbReference>
<evidence type="ECO:0000259" key="2">
    <source>
        <dbReference type="Pfam" id="PF14020"/>
    </source>
</evidence>
<dbReference type="Pfam" id="PF14020">
    <property type="entry name" value="DUF4236"/>
    <property type="match status" value="1"/>
</dbReference>
<evidence type="ECO:0000256" key="1">
    <source>
        <dbReference type="SAM" id="Phobius"/>
    </source>
</evidence>
<evidence type="ECO:0000313" key="3">
    <source>
        <dbReference type="EMBL" id="XCI77997.1"/>
    </source>
</evidence>
<proteinExistence type="predicted"/>
<reference evidence="3" key="1">
    <citation type="submission" date="2024-06" db="EMBL/GenBank/DDBJ databases">
        <title>High activity and specificity of bacteriophage cocktails against carbapenem-resistant Klebsiella pneumoniae belonging to high-risk clones CG258 and ST307.</title>
        <authorList>
            <person name="Jimenez Quiceno J."/>
            <person name="Salazar Ospina L."/>
            <person name="Tellez Carrasquilla S."/>
        </authorList>
    </citation>
    <scope>NUCLEOTIDE SEQUENCE</scope>
</reference>
<protein>
    <recommendedName>
        <fullName evidence="2">DUF4236 domain-containing protein</fullName>
    </recommendedName>
</protein>
<keyword evidence="1" id="KW-0812">Transmembrane</keyword>
<keyword evidence="1" id="KW-1133">Transmembrane helix</keyword>